<organism evidence="2 3">
    <name type="scientific">Rhizophagus irregularis</name>
    <dbReference type="NCBI Taxonomy" id="588596"/>
    <lineage>
        <taxon>Eukaryota</taxon>
        <taxon>Fungi</taxon>
        <taxon>Fungi incertae sedis</taxon>
        <taxon>Mucoromycota</taxon>
        <taxon>Glomeromycotina</taxon>
        <taxon>Glomeromycetes</taxon>
        <taxon>Glomerales</taxon>
        <taxon>Glomeraceae</taxon>
        <taxon>Rhizophagus</taxon>
    </lineage>
</organism>
<evidence type="ECO:0000313" key="2">
    <source>
        <dbReference type="EMBL" id="PKK71762.1"/>
    </source>
</evidence>
<evidence type="ECO:0000313" key="3">
    <source>
        <dbReference type="Proteomes" id="UP000233469"/>
    </source>
</evidence>
<proteinExistence type="predicted"/>
<sequence>MTLVFLIIVVDDIGKSSNQNIENTSRISNVIKAGSKKLSKVFKKLKINSKNDINNYYDKETTRQKPNVDIDDEVHNNPNLHSEEQDELEIPDGHNTNYKDTNLEPKVIYKNYEPNRRYRDDVTLVDRTKGSPWRAIPEGPTTLIKVMKVNEQESEQNKIDKTKKENSN</sequence>
<reference evidence="2 3" key="1">
    <citation type="submission" date="2016-04" db="EMBL/GenBank/DDBJ databases">
        <title>Genome analyses suggest a sexual origin of heterokaryosis in a supposedly ancient asexual fungus.</title>
        <authorList>
            <person name="Ropars J."/>
            <person name="Sedzielewska K."/>
            <person name="Noel J."/>
            <person name="Charron P."/>
            <person name="Farinelli L."/>
            <person name="Marton T."/>
            <person name="Kruger M."/>
            <person name="Pelin A."/>
            <person name="Brachmann A."/>
            <person name="Corradi N."/>
        </authorList>
    </citation>
    <scope>NUCLEOTIDE SEQUENCE [LARGE SCALE GENOMIC DNA]</scope>
    <source>
        <strain evidence="2 3">C2</strain>
    </source>
</reference>
<gene>
    <name evidence="2" type="ORF">RhiirC2_710882</name>
</gene>
<dbReference type="VEuPathDB" id="FungiDB:FUN_006211"/>
<protein>
    <submittedName>
        <fullName evidence="2">Uncharacterized protein</fullName>
    </submittedName>
</protein>
<dbReference type="EMBL" id="LLXL01000488">
    <property type="protein sequence ID" value="PKK71762.1"/>
    <property type="molecule type" value="Genomic_DNA"/>
</dbReference>
<dbReference type="Proteomes" id="UP000233469">
    <property type="component" value="Unassembled WGS sequence"/>
</dbReference>
<feature type="region of interest" description="Disordered" evidence="1">
    <location>
        <begin position="67"/>
        <end position="100"/>
    </location>
</feature>
<comment type="caution">
    <text evidence="2">The sequence shown here is derived from an EMBL/GenBank/DDBJ whole genome shotgun (WGS) entry which is preliminary data.</text>
</comment>
<accession>A0A2N1NCY8</accession>
<dbReference type="AlphaFoldDB" id="A0A2N1NCY8"/>
<dbReference type="VEuPathDB" id="FungiDB:RhiirFUN_009996"/>
<reference evidence="2 3" key="2">
    <citation type="submission" date="2017-10" db="EMBL/GenBank/DDBJ databases">
        <title>Extensive intraspecific genome diversity in a model arbuscular mycorrhizal fungus.</title>
        <authorList>
            <person name="Chen E.C.H."/>
            <person name="Morin E."/>
            <person name="Baudet D."/>
            <person name="Noel J."/>
            <person name="Ndikumana S."/>
            <person name="Charron P."/>
            <person name="St-Onge C."/>
            <person name="Giorgi J."/>
            <person name="Grigoriev I.V."/>
            <person name="Roux C."/>
            <person name="Martin F.M."/>
            <person name="Corradi N."/>
        </authorList>
    </citation>
    <scope>NUCLEOTIDE SEQUENCE [LARGE SCALE GENOMIC DNA]</scope>
    <source>
        <strain evidence="2 3">C2</strain>
    </source>
</reference>
<name>A0A2N1NCY8_9GLOM</name>
<evidence type="ECO:0000256" key="1">
    <source>
        <dbReference type="SAM" id="MobiDB-lite"/>
    </source>
</evidence>
<feature type="region of interest" description="Disordered" evidence="1">
    <location>
        <begin position="149"/>
        <end position="168"/>
    </location>
</feature>
<dbReference type="VEuPathDB" id="FungiDB:RhiirA1_505973"/>